<dbReference type="InterPro" id="IPR004909">
    <property type="entry name" value="Vir_Hsp90"/>
</dbReference>
<name>D0QET7_9CLOS</name>
<accession>D0QET7</accession>
<protein>
    <submittedName>
        <fullName evidence="1">p56</fullName>
    </submittedName>
</protein>
<dbReference type="EMBL" id="FJ473383">
    <property type="protein sequence ID" value="ACS75348.1"/>
    <property type="molecule type" value="Genomic_RNA"/>
</dbReference>
<reference evidence="1" key="1">
    <citation type="submission" date="2008-11" db="EMBL/GenBank/DDBJ databases">
        <title>Partial nucleotide sequence, genome organization and taxonomy of Fig leaf mottle-associated virus 2.</title>
        <authorList>
            <person name="Elbeaino T."/>
            <person name="Heinoun K."/>
            <person name="Digiaro M."/>
            <person name="Martelli G.P."/>
        </authorList>
    </citation>
    <scope>NUCLEOTIDE SEQUENCE</scope>
    <source>
        <strain evidence="1">F3</strain>
    </source>
</reference>
<organism evidence="1">
    <name type="scientific">Fig leaf mottle-associated virus 2</name>
    <dbReference type="NCBI Taxonomy" id="394187"/>
    <lineage>
        <taxon>Viruses</taxon>
        <taxon>Riboviria</taxon>
        <taxon>Orthornavirae</taxon>
        <taxon>Kitrinoviricota</taxon>
        <taxon>Alsuviricetes</taxon>
        <taxon>Martellivirales</taxon>
        <taxon>Closteroviridae</taxon>
        <taxon>Ampelovirus</taxon>
    </lineage>
</organism>
<dbReference type="Pfam" id="PF03225">
    <property type="entry name" value="Viral_Hsp90"/>
    <property type="match status" value="1"/>
</dbReference>
<sequence length="492" mass="56549">MTQMITITNSVELERFLQCMFCKQDVTNEVTSMLGYYETLHDSAKAIKYYESSLCVASLEPRTKNTANLVGGFRWYEVIAYDFLLIHGKARQFQGTRIAFLYHCSKVVDANYKNLITRGFKNYSDYRPSLNNVDSSVVETHASTVAKGDKILSKLVVSCCYSSGRLISLTDIERAIDLTTKIPAKKVVSGVTKSPISRKCIKAAELYAEYCVVVGDVSMQGKLRVNDTYIKSLKILLFKKYVKPSNFEGVTMVLFNLLEKFKPRILSYDDRVTWMLTVGENAVSELSMLYGRLRVPELQSIINHLPYLPTDTLSFQESRLSALLLMSGVTLNEKEFLLFLPRGVFDRILTTLLSVTRLKTHPIMNAKQMLITLILYCIRQRTNKYRIVERQKKFTITFGSTVYSVDLTDLLQLDEELSKTHKNALRRFVGSFSNLAYQICGKTELTKTHHLEGYVRRTKSLNFDFVKYIDTRPLSEKERTYIYKLNQRFSKT</sequence>
<evidence type="ECO:0000313" key="1">
    <source>
        <dbReference type="EMBL" id="ACS75348.1"/>
    </source>
</evidence>
<proteinExistence type="predicted"/>